<organism evidence="4 5">
    <name type="scientific">Eubacterium oxidoreducens</name>
    <dbReference type="NCBI Taxonomy" id="1732"/>
    <lineage>
        <taxon>Bacteria</taxon>
        <taxon>Bacillati</taxon>
        <taxon>Bacillota</taxon>
        <taxon>Clostridia</taxon>
        <taxon>Eubacteriales</taxon>
        <taxon>Eubacteriaceae</taxon>
        <taxon>Eubacterium</taxon>
    </lineage>
</organism>
<evidence type="ECO:0000256" key="1">
    <source>
        <dbReference type="ARBA" id="ARBA00004196"/>
    </source>
</evidence>
<feature type="chain" id="PRO_5011689183" evidence="3">
    <location>
        <begin position="28"/>
        <end position="277"/>
    </location>
</feature>
<dbReference type="GO" id="GO:0030313">
    <property type="term" value="C:cell envelope"/>
    <property type="evidence" value="ECO:0007669"/>
    <property type="project" value="UniProtKB-SubCell"/>
</dbReference>
<evidence type="ECO:0000313" key="4">
    <source>
        <dbReference type="EMBL" id="SDB02029.1"/>
    </source>
</evidence>
<sequence length="277" mass="29971">MNIKQKLVGVVMLMFCLFIASPITAYADNIGDTGGTGQGNIGGSNTYTFYYYYSATDNAIELTVVTKNPIKSFGNTTSHTYSSPDDGIVLNTQNPVLGRSLDDALADLISHGNYNMTVAEAKQQLAAMGYYDKGNGVWKYSGGYLTYVSAVKIRKIEHTVEYNANGGTGAPASQTKKEGQTLTLRSGKPTRRGWTFKYWVASIGGHYYPSGSYTHDQDGGKVTMKAHWEDETKPTGWIVARPNSWSAGNGTVTVTAQDEGSGLSSIVLERYSRVTGT</sequence>
<protein>
    <submittedName>
        <fullName evidence="4">Repeat domain (List_Bact_rpt)</fullName>
    </submittedName>
</protein>
<dbReference type="Pfam" id="PF09479">
    <property type="entry name" value="Flg_new"/>
    <property type="match status" value="1"/>
</dbReference>
<evidence type="ECO:0000313" key="5">
    <source>
        <dbReference type="Proteomes" id="UP000199228"/>
    </source>
</evidence>
<name>A0A1G6A0R3_EUBOX</name>
<dbReference type="STRING" id="1732.SAMN02910417_00118"/>
<dbReference type="Gene3D" id="2.60.40.4270">
    <property type="entry name" value="Listeria-Bacteroides repeat domain"/>
    <property type="match status" value="1"/>
</dbReference>
<feature type="signal peptide" evidence="3">
    <location>
        <begin position="1"/>
        <end position="27"/>
    </location>
</feature>
<dbReference type="Proteomes" id="UP000199228">
    <property type="component" value="Unassembled WGS sequence"/>
</dbReference>
<dbReference type="InterPro" id="IPR042229">
    <property type="entry name" value="Listeria/Bacterioides_rpt_sf"/>
</dbReference>
<keyword evidence="3" id="KW-0732">Signal</keyword>
<dbReference type="RefSeq" id="WP_090170928.1">
    <property type="nucleotide sequence ID" value="NZ_FMXR01000004.1"/>
</dbReference>
<dbReference type="InterPro" id="IPR013378">
    <property type="entry name" value="InlB-like_B-rpt"/>
</dbReference>
<evidence type="ECO:0000256" key="3">
    <source>
        <dbReference type="SAM" id="SignalP"/>
    </source>
</evidence>
<reference evidence="4 5" key="1">
    <citation type="submission" date="2016-10" db="EMBL/GenBank/DDBJ databases">
        <authorList>
            <person name="de Groot N.N."/>
        </authorList>
    </citation>
    <scope>NUCLEOTIDE SEQUENCE [LARGE SCALE GENOMIC DNA]</scope>
    <source>
        <strain evidence="4 5">DSM 3217</strain>
    </source>
</reference>
<gene>
    <name evidence="4" type="ORF">SAMN02910417_00118</name>
</gene>
<accession>A0A1G6A0R3</accession>
<dbReference type="EMBL" id="FMXR01000004">
    <property type="protein sequence ID" value="SDB02029.1"/>
    <property type="molecule type" value="Genomic_DNA"/>
</dbReference>
<dbReference type="OrthoDB" id="1775972at2"/>
<comment type="subcellular location">
    <subcellularLocation>
        <location evidence="1">Cell envelope</location>
    </subcellularLocation>
</comment>
<evidence type="ECO:0000256" key="2">
    <source>
        <dbReference type="SAM" id="MobiDB-lite"/>
    </source>
</evidence>
<feature type="region of interest" description="Disordered" evidence="2">
    <location>
        <begin position="164"/>
        <end position="186"/>
    </location>
</feature>
<proteinExistence type="predicted"/>
<dbReference type="AlphaFoldDB" id="A0A1G6A0R3"/>
<keyword evidence="5" id="KW-1185">Reference proteome</keyword>